<dbReference type="Proteomes" id="UP000554482">
    <property type="component" value="Unassembled WGS sequence"/>
</dbReference>
<organism evidence="2 3">
    <name type="scientific">Thalictrum thalictroides</name>
    <name type="common">Rue-anemone</name>
    <name type="synonym">Anemone thalictroides</name>
    <dbReference type="NCBI Taxonomy" id="46969"/>
    <lineage>
        <taxon>Eukaryota</taxon>
        <taxon>Viridiplantae</taxon>
        <taxon>Streptophyta</taxon>
        <taxon>Embryophyta</taxon>
        <taxon>Tracheophyta</taxon>
        <taxon>Spermatophyta</taxon>
        <taxon>Magnoliopsida</taxon>
        <taxon>Ranunculales</taxon>
        <taxon>Ranunculaceae</taxon>
        <taxon>Thalictroideae</taxon>
        <taxon>Thalictrum</taxon>
    </lineage>
</organism>
<reference evidence="2 3" key="1">
    <citation type="submission" date="2020-06" db="EMBL/GenBank/DDBJ databases">
        <title>Transcriptomic and genomic resources for Thalictrum thalictroides and T. hernandezii: Facilitating candidate gene discovery in an emerging model plant lineage.</title>
        <authorList>
            <person name="Arias T."/>
            <person name="Riano-Pachon D.M."/>
            <person name="Di Stilio V.S."/>
        </authorList>
    </citation>
    <scope>NUCLEOTIDE SEQUENCE [LARGE SCALE GENOMIC DNA]</scope>
    <source>
        <strain evidence="3">cv. WT478/WT964</strain>
        <tissue evidence="2">Leaves</tissue>
    </source>
</reference>
<evidence type="ECO:0000313" key="2">
    <source>
        <dbReference type="EMBL" id="KAF5200376.1"/>
    </source>
</evidence>
<keyword evidence="3" id="KW-1185">Reference proteome</keyword>
<evidence type="ECO:0000313" key="3">
    <source>
        <dbReference type="Proteomes" id="UP000554482"/>
    </source>
</evidence>
<accession>A0A7J6WSM4</accession>
<dbReference type="InterPro" id="IPR054059">
    <property type="entry name" value="MORF/ORRM1/DAG-like_MORF"/>
</dbReference>
<feature type="domain" description="MORF/ORRM1/DAG-like MORF" evidence="1">
    <location>
        <begin position="30"/>
        <end position="79"/>
    </location>
</feature>
<sequence length="112" mass="12882">MDLFPSHHYPPGSWWFTVIRHLSSAVWTPQRALFDFYIKSLATVVGNEAEALNKTYLVSVVEDYDFGVEIDRYTKDKLIGTIQMQNLPNFVFEGLYYGDGARKKDPNNQSSL</sequence>
<protein>
    <recommendedName>
        <fullName evidence="1">MORF/ORRM1/DAG-like MORF domain-containing protein</fullName>
    </recommendedName>
</protein>
<dbReference type="AlphaFoldDB" id="A0A7J6WSM4"/>
<dbReference type="EMBL" id="JABWDY010010807">
    <property type="protein sequence ID" value="KAF5200376.1"/>
    <property type="molecule type" value="Genomic_DNA"/>
</dbReference>
<name>A0A7J6WSM4_THATH</name>
<gene>
    <name evidence="2" type="ORF">FRX31_010038</name>
</gene>
<evidence type="ECO:0000259" key="1">
    <source>
        <dbReference type="Pfam" id="PF21864"/>
    </source>
</evidence>
<proteinExistence type="predicted"/>
<comment type="caution">
    <text evidence="2">The sequence shown here is derived from an EMBL/GenBank/DDBJ whole genome shotgun (WGS) entry which is preliminary data.</text>
</comment>
<dbReference type="Pfam" id="PF21864">
    <property type="entry name" value="MORF_dom"/>
    <property type="match status" value="1"/>
</dbReference>